<evidence type="ECO:0000256" key="1">
    <source>
        <dbReference type="ARBA" id="ARBA00022450"/>
    </source>
</evidence>
<dbReference type="InterPro" id="IPR045851">
    <property type="entry name" value="AMP-bd_C_sf"/>
</dbReference>
<dbReference type="Pfam" id="PF00501">
    <property type="entry name" value="AMP-binding"/>
    <property type="match status" value="1"/>
</dbReference>
<proteinExistence type="predicted"/>
<gene>
    <name evidence="5" type="ORF">J5Y03_14430</name>
</gene>
<evidence type="ECO:0000313" key="6">
    <source>
        <dbReference type="Proteomes" id="UP000682134"/>
    </source>
</evidence>
<feature type="domain" description="AMP-dependent synthetase/ligase" evidence="3">
    <location>
        <begin position="10"/>
        <end position="363"/>
    </location>
</feature>
<dbReference type="Gene3D" id="3.30.300.30">
    <property type="match status" value="1"/>
</dbReference>
<dbReference type="RefSeq" id="WP_209406695.1">
    <property type="nucleotide sequence ID" value="NZ_JAGIYQ010000010.1"/>
</dbReference>
<dbReference type="InterPro" id="IPR025110">
    <property type="entry name" value="AMP-bd_C"/>
</dbReference>
<dbReference type="SUPFAM" id="SSF56801">
    <property type="entry name" value="Acetyl-CoA synthetase-like"/>
    <property type="match status" value="1"/>
</dbReference>
<evidence type="ECO:0000259" key="3">
    <source>
        <dbReference type="Pfam" id="PF00501"/>
    </source>
</evidence>
<dbReference type="InterPro" id="IPR000873">
    <property type="entry name" value="AMP-dep_synth/lig_dom"/>
</dbReference>
<keyword evidence="6" id="KW-1185">Reference proteome</keyword>
<evidence type="ECO:0000313" key="5">
    <source>
        <dbReference type="EMBL" id="MBP0726355.1"/>
    </source>
</evidence>
<protein>
    <submittedName>
        <fullName evidence="5">AMP-binding protein</fullName>
    </submittedName>
</protein>
<organism evidence="5 6">
    <name type="scientific">Gottfriedia endophytica</name>
    <dbReference type="NCBI Taxonomy" id="2820819"/>
    <lineage>
        <taxon>Bacteria</taxon>
        <taxon>Bacillati</taxon>
        <taxon>Bacillota</taxon>
        <taxon>Bacilli</taxon>
        <taxon>Bacillales</taxon>
        <taxon>Bacillaceae</taxon>
        <taxon>Gottfriedia</taxon>
    </lineage>
</organism>
<evidence type="ECO:0000256" key="2">
    <source>
        <dbReference type="ARBA" id="ARBA00022553"/>
    </source>
</evidence>
<comment type="caution">
    <text evidence="5">The sequence shown here is derived from an EMBL/GenBank/DDBJ whole genome shotgun (WGS) entry which is preliminary data.</text>
</comment>
<dbReference type="AlphaFoldDB" id="A0A940NKX6"/>
<sequence>MQYNVLEYLENTVKGVPNKLAYANEQFGFSFKEVYNQGRAIGTFLYQQGVYKQPVVVFMNRNPKTIVAFYGVIYGGNFYVPIDEEMPSSRIELILNKINPRAIICDEDSENSIKSLGYSGAIYLYDDIIKTNIEEKSLFNIRQSSIDTDPVYIVYTSGSTGIPKGVIACHRSIIDYIESLSEALDFNQDTIFGNQTPLYLDACFKELFPTLKFGATTFIIPKSLFMFPIKLVEFLNEYKVNTVCWVVSALTMISSFKVFDKLVPEYLHTIAFGSEVFPIKQFHLWKKACPNAKFINLYGPTEATGMSCYFIVDRELEENEVIPIGRPFRNTEILLLDTNNKPVTDGDVGEICIKGTCLTLGYYQDFERTYEVFVQNPLNKAYRELIYKTGDLGKYNKRKELVFVSRKDYQIKHMGYRIELGEIEMNVNSIEPIKSACCIYDKKKQKIVLYYVGDIDSKDIVVILKQHLPKYMIPNRIVKLDLMPLTTNGKIDRLFLSEYEFNTKKETKI</sequence>
<keyword evidence="1" id="KW-0596">Phosphopantetheine</keyword>
<dbReference type="EMBL" id="JAGIYQ010000010">
    <property type="protein sequence ID" value="MBP0726355.1"/>
    <property type="molecule type" value="Genomic_DNA"/>
</dbReference>
<dbReference type="PROSITE" id="PS00455">
    <property type="entry name" value="AMP_BINDING"/>
    <property type="match status" value="1"/>
</dbReference>
<dbReference type="InterPro" id="IPR020845">
    <property type="entry name" value="AMP-binding_CS"/>
</dbReference>
<name>A0A940NKX6_9BACI</name>
<feature type="domain" description="AMP-binding enzyme C-terminal" evidence="4">
    <location>
        <begin position="422"/>
        <end position="490"/>
    </location>
</feature>
<keyword evidence="2" id="KW-0597">Phosphoprotein</keyword>
<dbReference type="InterPro" id="IPR042099">
    <property type="entry name" value="ANL_N_sf"/>
</dbReference>
<dbReference type="PANTHER" id="PTHR44845:SF6">
    <property type="entry name" value="BETA-ALANINE-ACTIVATING ENZYME"/>
    <property type="match status" value="1"/>
</dbReference>
<accession>A0A940NKX6</accession>
<dbReference type="PANTHER" id="PTHR44845">
    <property type="entry name" value="CARRIER DOMAIN-CONTAINING PROTEIN"/>
    <property type="match status" value="1"/>
</dbReference>
<dbReference type="Gene3D" id="3.40.50.12780">
    <property type="entry name" value="N-terminal domain of ligase-like"/>
    <property type="match status" value="1"/>
</dbReference>
<dbReference type="Pfam" id="PF13193">
    <property type="entry name" value="AMP-binding_C"/>
    <property type="match status" value="1"/>
</dbReference>
<reference evidence="5" key="1">
    <citation type="submission" date="2021-04" db="EMBL/GenBank/DDBJ databases">
        <title>Genome seq and assembly of Bacillus sp.</title>
        <authorList>
            <person name="Chhetri G."/>
        </authorList>
    </citation>
    <scope>NUCLEOTIDE SEQUENCE</scope>
    <source>
        <strain evidence="5">RG28</strain>
    </source>
</reference>
<evidence type="ECO:0000259" key="4">
    <source>
        <dbReference type="Pfam" id="PF13193"/>
    </source>
</evidence>
<dbReference type="Proteomes" id="UP000682134">
    <property type="component" value="Unassembled WGS sequence"/>
</dbReference>